<evidence type="ECO:0000256" key="1">
    <source>
        <dbReference type="ARBA" id="ARBA00022722"/>
    </source>
</evidence>
<name>A0ABW2SJ38_9ACTO</name>
<keyword evidence="1" id="KW-0540">Nuclease</keyword>
<evidence type="ECO:0000256" key="2">
    <source>
        <dbReference type="ARBA" id="ARBA00022723"/>
    </source>
</evidence>
<keyword evidence="7" id="KW-1185">Reference proteome</keyword>
<dbReference type="RefSeq" id="WP_380971866.1">
    <property type="nucleotide sequence ID" value="NZ_JBHTEF010000001.1"/>
</dbReference>
<keyword evidence="4" id="KW-0460">Magnesium</keyword>
<dbReference type="EMBL" id="JBHTEF010000001">
    <property type="protein sequence ID" value="MFC7580135.1"/>
    <property type="molecule type" value="Genomic_DNA"/>
</dbReference>
<dbReference type="Proteomes" id="UP001596527">
    <property type="component" value="Unassembled WGS sequence"/>
</dbReference>
<gene>
    <name evidence="6" type="ORF">ACFQWG_02720</name>
</gene>
<evidence type="ECO:0000256" key="3">
    <source>
        <dbReference type="ARBA" id="ARBA00022801"/>
    </source>
</evidence>
<protein>
    <submittedName>
        <fullName evidence="6">PIN domain-containing protein</fullName>
    </submittedName>
</protein>
<reference evidence="7" key="1">
    <citation type="journal article" date="2019" name="Int. J. Syst. Evol. Microbiol.">
        <title>The Global Catalogue of Microorganisms (GCM) 10K type strain sequencing project: providing services to taxonomists for standard genome sequencing and annotation.</title>
        <authorList>
            <consortium name="The Broad Institute Genomics Platform"/>
            <consortium name="The Broad Institute Genome Sequencing Center for Infectious Disease"/>
            <person name="Wu L."/>
            <person name="Ma J."/>
        </authorList>
    </citation>
    <scope>NUCLEOTIDE SEQUENCE [LARGE SCALE GENOMIC DNA]</scope>
    <source>
        <strain evidence="7">CCUG 56698</strain>
    </source>
</reference>
<feature type="domain" description="PIN" evidence="5">
    <location>
        <begin position="9"/>
        <end position="136"/>
    </location>
</feature>
<evidence type="ECO:0000313" key="6">
    <source>
        <dbReference type="EMBL" id="MFC7580135.1"/>
    </source>
</evidence>
<comment type="caution">
    <text evidence="6">The sequence shown here is derived from an EMBL/GenBank/DDBJ whole genome shotgun (WGS) entry which is preliminary data.</text>
</comment>
<keyword evidence="2" id="KW-0479">Metal-binding</keyword>
<sequence length="164" mass="17891">MTARTPLAVVFDVNVYLNFILGADGAYPPILDEVPPTSGNSSADSLSLALDGSFALYSSPHIACTVKDGMQRCGQSQRLIGKYLELLVDIWETSGGRVVEPVVRDFGLEDFEDNNILALALDPSVQAAIVVSSDHHLLDIGPNWRGTWICRPREFVHALIGRRV</sequence>
<evidence type="ECO:0000259" key="5">
    <source>
        <dbReference type="Pfam" id="PF13470"/>
    </source>
</evidence>
<evidence type="ECO:0000256" key="4">
    <source>
        <dbReference type="ARBA" id="ARBA00022842"/>
    </source>
</evidence>
<proteinExistence type="predicted"/>
<organism evidence="6 7">
    <name type="scientific">Schaalia naturae</name>
    <dbReference type="NCBI Taxonomy" id="635203"/>
    <lineage>
        <taxon>Bacteria</taxon>
        <taxon>Bacillati</taxon>
        <taxon>Actinomycetota</taxon>
        <taxon>Actinomycetes</taxon>
        <taxon>Actinomycetales</taxon>
        <taxon>Actinomycetaceae</taxon>
        <taxon>Schaalia</taxon>
    </lineage>
</organism>
<evidence type="ECO:0000313" key="7">
    <source>
        <dbReference type="Proteomes" id="UP001596527"/>
    </source>
</evidence>
<dbReference type="Pfam" id="PF13470">
    <property type="entry name" value="PIN_3"/>
    <property type="match status" value="1"/>
</dbReference>
<dbReference type="InterPro" id="IPR002716">
    <property type="entry name" value="PIN_dom"/>
</dbReference>
<keyword evidence="3" id="KW-0378">Hydrolase</keyword>
<accession>A0ABW2SJ38</accession>